<gene>
    <name evidence="1" type="ORF">MHI_LOCUS637990</name>
</gene>
<protein>
    <recommendedName>
        <fullName evidence="3">IMS import disulfide relay-system CHCH-CHCH-like Cx9C domain-containing protein</fullName>
    </recommendedName>
</protein>
<keyword evidence="2" id="KW-1185">Reference proteome</keyword>
<dbReference type="GO" id="GO:0005739">
    <property type="term" value="C:mitochondrion"/>
    <property type="evidence" value="ECO:0007669"/>
    <property type="project" value="InterPro"/>
</dbReference>
<name>A0A6V7HBK3_9HYME</name>
<dbReference type="GO" id="GO:0032981">
    <property type="term" value="P:mitochondrial respiratory chain complex I assembly"/>
    <property type="evidence" value="ECO:0007669"/>
    <property type="project" value="InterPro"/>
</dbReference>
<sequence length="120" mass="13616">MSNRIKHTKFVIQRLEDAKRKRTIGLCIAIGSAIILETIYEWAQCPPIPKNKSLKMEAVKKAKERFRKYPIIIAQCHESGAKYAACVLAKSDLQKGDCESEFKEFKACLMKVAAKNNTKL</sequence>
<evidence type="ECO:0008006" key="3">
    <source>
        <dbReference type="Google" id="ProtNLM"/>
    </source>
</evidence>
<dbReference type="PANTHER" id="PTHR34561">
    <property type="entry name" value="NADH DEHYDROGENASE [UBIQUINONE] 1 ALPHA SUBCOMPLEX ASSEMBLY FACTOR 8"/>
    <property type="match status" value="1"/>
</dbReference>
<dbReference type="EMBL" id="CAJDYZ010009248">
    <property type="protein sequence ID" value="CAD1476317.1"/>
    <property type="molecule type" value="Genomic_DNA"/>
</dbReference>
<dbReference type="AlphaFoldDB" id="A0A6V7HBK3"/>
<reference evidence="1" key="1">
    <citation type="submission" date="2020-07" db="EMBL/GenBank/DDBJ databases">
        <authorList>
            <person name="Nazaruddin N."/>
        </authorList>
    </citation>
    <scope>NUCLEOTIDE SEQUENCE</scope>
</reference>
<dbReference type="InterPro" id="IPR034595">
    <property type="entry name" value="NDUFAF8"/>
</dbReference>
<evidence type="ECO:0000313" key="1">
    <source>
        <dbReference type="EMBL" id="CAD1476317.1"/>
    </source>
</evidence>
<dbReference type="PANTHER" id="PTHR34561:SF1">
    <property type="entry name" value="NADH DEHYDROGENASE [UBIQUINONE] 1 ALPHA SUBCOMPLEX ASSEMBLY FACTOR 8"/>
    <property type="match status" value="1"/>
</dbReference>
<accession>A0A6V7HBK3</accession>
<organism evidence="1 2">
    <name type="scientific">Heterotrigona itama</name>
    <dbReference type="NCBI Taxonomy" id="395501"/>
    <lineage>
        <taxon>Eukaryota</taxon>
        <taxon>Metazoa</taxon>
        <taxon>Ecdysozoa</taxon>
        <taxon>Arthropoda</taxon>
        <taxon>Hexapoda</taxon>
        <taxon>Insecta</taxon>
        <taxon>Pterygota</taxon>
        <taxon>Neoptera</taxon>
        <taxon>Endopterygota</taxon>
        <taxon>Hymenoptera</taxon>
        <taxon>Apocrita</taxon>
        <taxon>Aculeata</taxon>
        <taxon>Apoidea</taxon>
        <taxon>Anthophila</taxon>
        <taxon>Apidae</taxon>
        <taxon>Heterotrigona</taxon>
    </lineage>
</organism>
<evidence type="ECO:0000313" key="2">
    <source>
        <dbReference type="Proteomes" id="UP000752696"/>
    </source>
</evidence>
<comment type="caution">
    <text evidence="1">The sequence shown here is derived from an EMBL/GenBank/DDBJ whole genome shotgun (WGS) entry which is preliminary data.</text>
</comment>
<proteinExistence type="predicted"/>
<dbReference type="Proteomes" id="UP000752696">
    <property type="component" value="Unassembled WGS sequence"/>
</dbReference>
<dbReference type="OrthoDB" id="3821113at2759"/>